<dbReference type="Proteomes" id="UP000644147">
    <property type="component" value="Unassembled WGS sequence"/>
</dbReference>
<accession>A0ABS1BXR1</accession>
<dbReference type="RefSeq" id="WP_200504454.1">
    <property type="nucleotide sequence ID" value="NZ_JAEHFX010000001.1"/>
</dbReference>
<sequence>MKKRFLGIATGTMMLAGGTFFAFAGNDKVKDCPLKGTADCPIVKECKLKGTPDCPLVKEAKAKSTISFASASTLPSCCKKK</sequence>
<keyword evidence="3" id="KW-1185">Reference proteome</keyword>
<name>A0ABS1BXR1_9BACT</name>
<evidence type="ECO:0000313" key="2">
    <source>
        <dbReference type="EMBL" id="MBK0401849.1"/>
    </source>
</evidence>
<evidence type="ECO:0000256" key="1">
    <source>
        <dbReference type="SAM" id="SignalP"/>
    </source>
</evidence>
<proteinExistence type="predicted"/>
<comment type="caution">
    <text evidence="2">The sequence shown here is derived from an EMBL/GenBank/DDBJ whole genome shotgun (WGS) entry which is preliminary data.</text>
</comment>
<protein>
    <submittedName>
        <fullName evidence="2">Uncharacterized protein</fullName>
    </submittedName>
</protein>
<feature type="signal peptide" evidence="1">
    <location>
        <begin position="1"/>
        <end position="24"/>
    </location>
</feature>
<reference evidence="2 3" key="1">
    <citation type="submission" date="2020-12" db="EMBL/GenBank/DDBJ databases">
        <title>Bacterial novel species Adhaeribacter sp. BT258 isolated from soil.</title>
        <authorList>
            <person name="Jung H.-Y."/>
        </authorList>
    </citation>
    <scope>NUCLEOTIDE SEQUENCE [LARGE SCALE GENOMIC DNA]</scope>
    <source>
        <strain evidence="2 3">BT258</strain>
    </source>
</reference>
<gene>
    <name evidence="2" type="ORF">I5M27_02565</name>
</gene>
<keyword evidence="1" id="KW-0732">Signal</keyword>
<organism evidence="2 3">
    <name type="scientific">Adhaeribacter terrigena</name>
    <dbReference type="NCBI Taxonomy" id="2793070"/>
    <lineage>
        <taxon>Bacteria</taxon>
        <taxon>Pseudomonadati</taxon>
        <taxon>Bacteroidota</taxon>
        <taxon>Cytophagia</taxon>
        <taxon>Cytophagales</taxon>
        <taxon>Hymenobacteraceae</taxon>
        <taxon>Adhaeribacter</taxon>
    </lineage>
</organism>
<evidence type="ECO:0000313" key="3">
    <source>
        <dbReference type="Proteomes" id="UP000644147"/>
    </source>
</evidence>
<feature type="chain" id="PRO_5047329225" evidence="1">
    <location>
        <begin position="25"/>
        <end position="81"/>
    </location>
</feature>
<dbReference type="EMBL" id="JAEHFX010000001">
    <property type="protein sequence ID" value="MBK0401849.1"/>
    <property type="molecule type" value="Genomic_DNA"/>
</dbReference>